<comment type="caution">
    <text evidence="1">The sequence shown here is derived from an EMBL/GenBank/DDBJ whole genome shotgun (WGS) entry which is preliminary data.</text>
</comment>
<dbReference type="EMBL" id="JAVIZC010000001">
    <property type="protein sequence ID" value="MDR6101521.1"/>
    <property type="molecule type" value="Genomic_DNA"/>
</dbReference>
<proteinExistence type="predicted"/>
<evidence type="ECO:0000313" key="1">
    <source>
        <dbReference type="EMBL" id="MDR6101521.1"/>
    </source>
</evidence>
<reference evidence="1" key="1">
    <citation type="submission" date="2023-08" db="EMBL/GenBank/DDBJ databases">
        <title>Functional and genomic diversity of the sorghum phyllosphere microbiome.</title>
        <authorList>
            <person name="Shade A."/>
        </authorList>
    </citation>
    <scope>NUCLEOTIDE SEQUENCE</scope>
    <source>
        <strain evidence="1">SORGH_AS_0974</strain>
    </source>
</reference>
<dbReference type="RefSeq" id="WP_309770346.1">
    <property type="nucleotide sequence ID" value="NZ_JAVIZC010000001.1"/>
</dbReference>
<sequence length="42" mass="4365">MLLIGLKRNLSTNFSAPATGKDDPHVLDLGDTGTVLAARALT</sequence>
<organism evidence="1 2">
    <name type="scientific">Agrobacterium larrymoorei</name>
    <dbReference type="NCBI Taxonomy" id="160699"/>
    <lineage>
        <taxon>Bacteria</taxon>
        <taxon>Pseudomonadati</taxon>
        <taxon>Pseudomonadota</taxon>
        <taxon>Alphaproteobacteria</taxon>
        <taxon>Hyphomicrobiales</taxon>
        <taxon>Rhizobiaceae</taxon>
        <taxon>Rhizobium/Agrobacterium group</taxon>
        <taxon>Agrobacterium</taxon>
    </lineage>
</organism>
<dbReference type="AlphaFoldDB" id="A0AAJ2B8N2"/>
<dbReference type="Proteomes" id="UP001255601">
    <property type="component" value="Unassembled WGS sequence"/>
</dbReference>
<accession>A0AAJ2B8N2</accession>
<protein>
    <submittedName>
        <fullName evidence="1">Uncharacterized protein</fullName>
    </submittedName>
</protein>
<name>A0AAJ2B8N2_9HYPH</name>
<evidence type="ECO:0000313" key="2">
    <source>
        <dbReference type="Proteomes" id="UP001255601"/>
    </source>
</evidence>
<gene>
    <name evidence="1" type="ORF">QE369_001699</name>
</gene>